<sequence>MATVNLDIQIIVIEWVYRSSQHATIDYPTPIDYPTLRACALVCRAWTPIAQRLLFRRLPQFQFNSPGLRLLRTLRATPHLAAYVHSITLTMRPLFTDYKRDGDYEYAVLELCTNIVGITFRPGVLNDLRVAHLQAMSVRPVFLSVLGDVAFVDRIINLWPSVRSVDIVMWRTKNVNVDALRMPRALQTLAAPAAWIVANRRSAPTAEHVAPAMHDLELLLHVNWADAELCATLFQSGMLAQLRTLVVGTRSADVLPPAMLEAAAGLETLVLTRLPKEAYVLPPGLRHLGYHFHGREEEWVSRARLLLDAARAVAGLRLVTATRWSSRAVLEEFEMACRDGGVEFVVYDDPGCFRRPRHVDWI</sequence>
<protein>
    <submittedName>
        <fullName evidence="1">Uncharacterized protein</fullName>
    </submittedName>
</protein>
<keyword evidence="2" id="KW-1185">Reference proteome</keyword>
<dbReference type="Proteomes" id="UP000814033">
    <property type="component" value="Unassembled WGS sequence"/>
</dbReference>
<reference evidence="1" key="1">
    <citation type="submission" date="2021-02" db="EMBL/GenBank/DDBJ databases">
        <authorList>
            <consortium name="DOE Joint Genome Institute"/>
            <person name="Ahrendt S."/>
            <person name="Looney B.P."/>
            <person name="Miyauchi S."/>
            <person name="Morin E."/>
            <person name="Drula E."/>
            <person name="Courty P.E."/>
            <person name="Chicoki N."/>
            <person name="Fauchery L."/>
            <person name="Kohler A."/>
            <person name="Kuo A."/>
            <person name="Labutti K."/>
            <person name="Pangilinan J."/>
            <person name="Lipzen A."/>
            <person name="Riley R."/>
            <person name="Andreopoulos W."/>
            <person name="He G."/>
            <person name="Johnson J."/>
            <person name="Barry K.W."/>
            <person name="Grigoriev I.V."/>
            <person name="Nagy L."/>
            <person name="Hibbett D."/>
            <person name="Henrissat B."/>
            <person name="Matheny P.B."/>
            <person name="Labbe J."/>
            <person name="Martin F."/>
        </authorList>
    </citation>
    <scope>NUCLEOTIDE SEQUENCE</scope>
    <source>
        <strain evidence="1">FP105234-sp</strain>
    </source>
</reference>
<evidence type="ECO:0000313" key="1">
    <source>
        <dbReference type="EMBL" id="KAI0040382.1"/>
    </source>
</evidence>
<dbReference type="EMBL" id="MU276200">
    <property type="protein sequence ID" value="KAI0040382.1"/>
    <property type="molecule type" value="Genomic_DNA"/>
</dbReference>
<evidence type="ECO:0000313" key="2">
    <source>
        <dbReference type="Proteomes" id="UP000814033"/>
    </source>
</evidence>
<accession>A0ACB8R914</accession>
<reference evidence="1" key="2">
    <citation type="journal article" date="2022" name="New Phytol.">
        <title>Evolutionary transition to the ectomycorrhizal habit in the genomes of a hyperdiverse lineage of mushroom-forming fungi.</title>
        <authorList>
            <person name="Looney B."/>
            <person name="Miyauchi S."/>
            <person name="Morin E."/>
            <person name="Drula E."/>
            <person name="Courty P.E."/>
            <person name="Kohler A."/>
            <person name="Kuo A."/>
            <person name="LaButti K."/>
            <person name="Pangilinan J."/>
            <person name="Lipzen A."/>
            <person name="Riley R."/>
            <person name="Andreopoulos W."/>
            <person name="He G."/>
            <person name="Johnson J."/>
            <person name="Nolan M."/>
            <person name="Tritt A."/>
            <person name="Barry K.W."/>
            <person name="Grigoriev I.V."/>
            <person name="Nagy L.G."/>
            <person name="Hibbett D."/>
            <person name="Henrissat B."/>
            <person name="Matheny P.B."/>
            <person name="Labbe J."/>
            <person name="Martin F.M."/>
        </authorList>
    </citation>
    <scope>NUCLEOTIDE SEQUENCE</scope>
    <source>
        <strain evidence="1">FP105234-sp</strain>
    </source>
</reference>
<comment type="caution">
    <text evidence="1">The sequence shown here is derived from an EMBL/GenBank/DDBJ whole genome shotgun (WGS) entry which is preliminary data.</text>
</comment>
<organism evidence="1 2">
    <name type="scientific">Auriscalpium vulgare</name>
    <dbReference type="NCBI Taxonomy" id="40419"/>
    <lineage>
        <taxon>Eukaryota</taxon>
        <taxon>Fungi</taxon>
        <taxon>Dikarya</taxon>
        <taxon>Basidiomycota</taxon>
        <taxon>Agaricomycotina</taxon>
        <taxon>Agaricomycetes</taxon>
        <taxon>Russulales</taxon>
        <taxon>Auriscalpiaceae</taxon>
        <taxon>Auriscalpium</taxon>
    </lineage>
</organism>
<gene>
    <name evidence="1" type="ORF">FA95DRAFT_1566416</name>
</gene>
<name>A0ACB8R914_9AGAM</name>
<proteinExistence type="predicted"/>